<dbReference type="InterPro" id="IPR018958">
    <property type="entry name" value="Knr4/Smi1-like_dom"/>
</dbReference>
<dbReference type="PANTHER" id="PTHR47432:SF1">
    <property type="entry name" value="CELL WALL ASSEMBLY REGULATOR SMI1"/>
    <property type="match status" value="1"/>
</dbReference>
<dbReference type="Pfam" id="PF09346">
    <property type="entry name" value="SMI1_KNR4"/>
    <property type="match status" value="1"/>
</dbReference>
<accession>A0A5J4KQH6</accession>
<dbReference type="SMART" id="SM00860">
    <property type="entry name" value="SMI1_KNR4"/>
    <property type="match status" value="1"/>
</dbReference>
<keyword evidence="3" id="KW-1185">Reference proteome</keyword>
<dbReference type="InterPro" id="IPR051873">
    <property type="entry name" value="KNR4/SMI1_regulator"/>
</dbReference>
<dbReference type="PANTHER" id="PTHR47432">
    <property type="entry name" value="CELL WALL ASSEMBLY REGULATOR SMI1"/>
    <property type="match status" value="1"/>
</dbReference>
<evidence type="ECO:0000313" key="3">
    <source>
        <dbReference type="Proteomes" id="UP000326912"/>
    </source>
</evidence>
<sequence length="277" mass="31354">MDTIRESWQRIDAWIQRFAPSQVDTYFYPGASPEQIAHVETALGLKLPEDVKESYRIHNGGESILGWETFSSLEAFEQSRYAQLLQEPGWASKTPDWVQHGKKLPVEPVWRHPSWLDFTTNGAGDTLCIDLSPTAEGTYGQILDWGHETGVTKVVFPGFRELLSVFALHLEAGIYGPHGSSWVVQVHPRIQERRAAFLVDSPGKPLIREAYSNLWNGSGPDEELFEQAIALENATLEDRFFASYAIHQFINTDDEPLLMLADSAPGDHWIRDEIPFF</sequence>
<feature type="domain" description="Knr4/Smi1-like" evidence="1">
    <location>
        <begin position="30"/>
        <end position="165"/>
    </location>
</feature>
<dbReference type="AlphaFoldDB" id="A0A5J4KQH6"/>
<name>A0A5J4KQH6_9CHLR</name>
<dbReference type="SUPFAM" id="SSF160631">
    <property type="entry name" value="SMI1/KNR4-like"/>
    <property type="match status" value="1"/>
</dbReference>
<dbReference type="InterPro" id="IPR037883">
    <property type="entry name" value="Knr4/Smi1-like_sf"/>
</dbReference>
<dbReference type="EMBL" id="BKZW01000004">
    <property type="protein sequence ID" value="GER91948.1"/>
    <property type="molecule type" value="Genomic_DNA"/>
</dbReference>
<dbReference type="Gene3D" id="3.40.1580.10">
    <property type="entry name" value="SMI1/KNR4-like"/>
    <property type="match status" value="1"/>
</dbReference>
<organism evidence="2 3">
    <name type="scientific">Dictyobacter vulcani</name>
    <dbReference type="NCBI Taxonomy" id="2607529"/>
    <lineage>
        <taxon>Bacteria</taxon>
        <taxon>Bacillati</taxon>
        <taxon>Chloroflexota</taxon>
        <taxon>Ktedonobacteria</taxon>
        <taxon>Ktedonobacterales</taxon>
        <taxon>Dictyobacteraceae</taxon>
        <taxon>Dictyobacter</taxon>
    </lineage>
</organism>
<reference evidence="2 3" key="1">
    <citation type="submission" date="2019-10" db="EMBL/GenBank/DDBJ databases">
        <title>Dictyobacter vulcani sp. nov., within the class Ktedonobacteria, isolated from soil of volcanic Mt. Zao.</title>
        <authorList>
            <person name="Zheng Y."/>
            <person name="Wang C.M."/>
            <person name="Sakai Y."/>
            <person name="Abe K."/>
            <person name="Yokota A."/>
            <person name="Yabe S."/>
        </authorList>
    </citation>
    <scope>NUCLEOTIDE SEQUENCE [LARGE SCALE GENOMIC DNA]</scope>
    <source>
        <strain evidence="2 3">W12</strain>
    </source>
</reference>
<proteinExistence type="predicted"/>
<gene>
    <name evidence="2" type="ORF">KDW_61100</name>
</gene>
<dbReference type="Proteomes" id="UP000326912">
    <property type="component" value="Unassembled WGS sequence"/>
</dbReference>
<protein>
    <recommendedName>
        <fullName evidence="1">Knr4/Smi1-like domain-containing protein</fullName>
    </recommendedName>
</protein>
<evidence type="ECO:0000259" key="1">
    <source>
        <dbReference type="SMART" id="SM00860"/>
    </source>
</evidence>
<evidence type="ECO:0000313" key="2">
    <source>
        <dbReference type="EMBL" id="GER91948.1"/>
    </source>
</evidence>
<comment type="caution">
    <text evidence="2">The sequence shown here is derived from an EMBL/GenBank/DDBJ whole genome shotgun (WGS) entry which is preliminary data.</text>
</comment>
<dbReference type="RefSeq" id="WP_151759513.1">
    <property type="nucleotide sequence ID" value="NZ_BKZW01000004.1"/>
</dbReference>